<evidence type="ECO:0000256" key="8">
    <source>
        <dbReference type="ARBA" id="ARBA00023125"/>
    </source>
</evidence>
<dbReference type="Pfam" id="PF00580">
    <property type="entry name" value="UvrD-helicase"/>
    <property type="match status" value="1"/>
</dbReference>
<evidence type="ECO:0000256" key="11">
    <source>
        <dbReference type="ARBA" id="ARBA00034617"/>
    </source>
</evidence>
<evidence type="ECO:0000256" key="2">
    <source>
        <dbReference type="ARBA" id="ARBA00022741"/>
    </source>
</evidence>
<dbReference type="GO" id="GO:0005524">
    <property type="term" value="F:ATP binding"/>
    <property type="evidence" value="ECO:0007669"/>
    <property type="project" value="UniProtKB-UniRule"/>
</dbReference>
<keyword evidence="3" id="KW-0227">DNA damage</keyword>
<dbReference type="GO" id="GO:0005829">
    <property type="term" value="C:cytosol"/>
    <property type="evidence" value="ECO:0007669"/>
    <property type="project" value="TreeGrafter"/>
</dbReference>
<sequence length="1094" mass="126526">MHDIFCQNQNFTPSISSSFPIFKFTFFRAMSDKPFIIYKSSAGSGKTYTLTLEYLKLALKQPPTAFKQILAVTFTNKATQEMKERILNVLSRLSQQVDEAEFMDQELMKFLQVDAEGLKHKAKATLTAILHDYSHFSVSTIDSFFQKVVRAFAREIDLNAKFDVELDQDGVLERVVDRVVMQVMDDEFLHKWLVDYATEQIQNGKTWDIRRNIQGLGKQIFQENFKQHAGEIKSFLSEKENVDQLQKLVKGRRDGLIKIGKDLKQQANEIRIAHGLEWTDFSGSSNSFAKKFDQLGDRNKVVPDITKTMVEAIDNPGKWYAKSSKKINEIESAFQSGLNDILRQFEPLLFQWNTISAISRNIYVYGVFRNLLDDLSLIKSEENMLLISDANEFLKEITYENDAPFIYEKVGNQYQHFLIDEFQDTSGFQWASFKPLLENSLSFGHRNLLVGDVKQSIYRWRGGEMKLLLERVEEEIGAHLITTENLDTNYRSLARIIEFNNALFETLPTSFERVLSDTYGVDDPSILSKAYADVKQKVSSKKKQSNFQGMVRMEFLEENKELEEDGKFDKQVLEKIPEQVRKLQDLGYQFKDIAFLVRTKSEGELIADCLMLEATSDQYRYDVLSDESMYLHKAASVKALVAALSYLYQPDDEVQFKTMWYYRAVLLDQKVDHNLFSLDQIDEDFAKEIELFKAQEQALLQLSLLEMTEELIRILLIQETGLEKAYISGFREAVFDFISKNRSDLGAFLDWWQDNKQKRTVKIPEGHDAMRILTIHKSKGLQFKVVLMPFLKWTIFDTTKDNIVWSPFKDAETGIQAIIPLKLQSSLAQSLFAETYGEEAILAYLDSLNMIYVALTRAEEVFWSLSPYKGSFNSQNYLELHLQQILEGGIQNLGTLEQESKIFQWGDWPESNIPDQTVFQTPPLRWTYKKWQELLEVKQYAVDFSTEGIEQRKKRNFGLLVHEILEKSNTLAQAKLELESLYFEGRLSSEEKEEVLSQLQSLFENPLFASWFDPAQISLNEQAILLPGGKQKRPDRILLHQSEAVVVDFKTGEERDSYGKQVKEYMELVKSLTAKPCKGYLCYLETGKIEEVHA</sequence>
<accession>A0A1I5H4N1</accession>
<proteinExistence type="predicted"/>
<keyword evidence="7 14" id="KW-0067">ATP-binding</keyword>
<dbReference type="GO" id="GO:0003677">
    <property type="term" value="F:DNA binding"/>
    <property type="evidence" value="ECO:0007669"/>
    <property type="project" value="UniProtKB-KW"/>
</dbReference>
<keyword evidence="6 17" id="KW-0269">Exonuclease</keyword>
<evidence type="ECO:0000313" key="18">
    <source>
        <dbReference type="Proteomes" id="UP000199564"/>
    </source>
</evidence>
<dbReference type="EMBL" id="FOVW01000006">
    <property type="protein sequence ID" value="SFO43224.1"/>
    <property type="molecule type" value="Genomic_DNA"/>
</dbReference>
<feature type="binding site" evidence="14">
    <location>
        <begin position="40"/>
        <end position="47"/>
    </location>
    <ligand>
        <name>ATP</name>
        <dbReference type="ChEBI" id="CHEBI:30616"/>
    </ligand>
</feature>
<comment type="catalytic activity">
    <reaction evidence="13">
        <text>ATP + H2O = ADP + phosphate + H(+)</text>
        <dbReference type="Rhea" id="RHEA:13065"/>
        <dbReference type="ChEBI" id="CHEBI:15377"/>
        <dbReference type="ChEBI" id="CHEBI:15378"/>
        <dbReference type="ChEBI" id="CHEBI:30616"/>
        <dbReference type="ChEBI" id="CHEBI:43474"/>
        <dbReference type="ChEBI" id="CHEBI:456216"/>
        <dbReference type="EC" id="5.6.2.4"/>
    </reaction>
</comment>
<keyword evidence="5 14" id="KW-0347">Helicase</keyword>
<dbReference type="PROSITE" id="PS51217">
    <property type="entry name" value="UVRD_HELICASE_CTER"/>
    <property type="match status" value="1"/>
</dbReference>
<evidence type="ECO:0000256" key="14">
    <source>
        <dbReference type="PROSITE-ProRule" id="PRU00560"/>
    </source>
</evidence>
<dbReference type="Gene3D" id="3.40.50.300">
    <property type="entry name" value="P-loop containing nucleotide triphosphate hydrolases"/>
    <property type="match status" value="3"/>
</dbReference>
<name>A0A1I5H4N1_9BACT</name>
<keyword evidence="9" id="KW-0234">DNA repair</keyword>
<feature type="domain" description="UvrD-like helicase ATP-binding" evidence="15">
    <location>
        <begin position="19"/>
        <end position="493"/>
    </location>
</feature>
<gene>
    <name evidence="17" type="ORF">SAMN04488519_106287</name>
</gene>
<evidence type="ECO:0000256" key="13">
    <source>
        <dbReference type="ARBA" id="ARBA00048988"/>
    </source>
</evidence>
<evidence type="ECO:0000256" key="4">
    <source>
        <dbReference type="ARBA" id="ARBA00022801"/>
    </source>
</evidence>
<evidence type="ECO:0000256" key="10">
    <source>
        <dbReference type="ARBA" id="ARBA00023235"/>
    </source>
</evidence>
<dbReference type="GO" id="GO:0000725">
    <property type="term" value="P:recombinational repair"/>
    <property type="evidence" value="ECO:0007669"/>
    <property type="project" value="TreeGrafter"/>
</dbReference>
<keyword evidence="8" id="KW-0238">DNA-binding</keyword>
<keyword evidence="2 14" id="KW-0547">Nucleotide-binding</keyword>
<dbReference type="AlphaFoldDB" id="A0A1I5H4N1"/>
<dbReference type="InterPro" id="IPR000212">
    <property type="entry name" value="DNA_helicase_UvrD/REP"/>
</dbReference>
<evidence type="ECO:0000256" key="12">
    <source>
        <dbReference type="ARBA" id="ARBA00034808"/>
    </source>
</evidence>
<dbReference type="Pfam" id="PF13361">
    <property type="entry name" value="UvrD_C"/>
    <property type="match status" value="1"/>
</dbReference>
<keyword evidence="1" id="KW-0540">Nuclease</keyword>
<evidence type="ECO:0000259" key="16">
    <source>
        <dbReference type="PROSITE" id="PS51217"/>
    </source>
</evidence>
<dbReference type="Gene3D" id="1.10.3170.10">
    <property type="entry name" value="Recbcd, chain B, domain 2"/>
    <property type="match status" value="1"/>
</dbReference>
<dbReference type="Gene3D" id="3.90.320.10">
    <property type="match status" value="1"/>
</dbReference>
<reference evidence="18" key="1">
    <citation type="submission" date="2016-10" db="EMBL/GenBank/DDBJ databases">
        <authorList>
            <person name="Varghese N."/>
            <person name="Submissions S."/>
        </authorList>
    </citation>
    <scope>NUCLEOTIDE SEQUENCE [LARGE SCALE GENOMIC DNA]</scope>
    <source>
        <strain evidence="18">DSM 15282</strain>
    </source>
</reference>
<dbReference type="GO" id="GO:0043138">
    <property type="term" value="F:3'-5' DNA helicase activity"/>
    <property type="evidence" value="ECO:0007669"/>
    <property type="project" value="UniProtKB-EC"/>
</dbReference>
<dbReference type="GO" id="GO:0004527">
    <property type="term" value="F:exonuclease activity"/>
    <property type="evidence" value="ECO:0007669"/>
    <property type="project" value="UniProtKB-KW"/>
</dbReference>
<keyword evidence="18" id="KW-1185">Reference proteome</keyword>
<keyword evidence="10" id="KW-0413">Isomerase</keyword>
<dbReference type="GO" id="GO:0016887">
    <property type="term" value="F:ATP hydrolysis activity"/>
    <property type="evidence" value="ECO:0007669"/>
    <property type="project" value="RHEA"/>
</dbReference>
<evidence type="ECO:0000313" key="17">
    <source>
        <dbReference type="EMBL" id="SFO43224.1"/>
    </source>
</evidence>
<dbReference type="InterPro" id="IPR011604">
    <property type="entry name" value="PDDEXK-like_dom_sf"/>
</dbReference>
<evidence type="ECO:0000256" key="3">
    <source>
        <dbReference type="ARBA" id="ARBA00022763"/>
    </source>
</evidence>
<evidence type="ECO:0000259" key="15">
    <source>
        <dbReference type="PROSITE" id="PS51198"/>
    </source>
</evidence>
<evidence type="ECO:0000256" key="1">
    <source>
        <dbReference type="ARBA" id="ARBA00022722"/>
    </source>
</evidence>
<dbReference type="PANTHER" id="PTHR11070">
    <property type="entry name" value="UVRD / RECB / PCRA DNA HELICASE FAMILY MEMBER"/>
    <property type="match status" value="1"/>
</dbReference>
<dbReference type="PANTHER" id="PTHR11070:SF67">
    <property type="entry name" value="DNA 3'-5' HELICASE"/>
    <property type="match status" value="1"/>
</dbReference>
<dbReference type="InterPro" id="IPR014017">
    <property type="entry name" value="DNA_helicase_UvrD-like_C"/>
</dbReference>
<evidence type="ECO:0000256" key="6">
    <source>
        <dbReference type="ARBA" id="ARBA00022839"/>
    </source>
</evidence>
<dbReference type="SUPFAM" id="SSF52540">
    <property type="entry name" value="P-loop containing nucleoside triphosphate hydrolases"/>
    <property type="match status" value="1"/>
</dbReference>
<organism evidence="17 18">
    <name type="scientific">Algoriphagus ornithinivorans</name>
    <dbReference type="NCBI Taxonomy" id="226506"/>
    <lineage>
        <taxon>Bacteria</taxon>
        <taxon>Pseudomonadati</taxon>
        <taxon>Bacteroidota</taxon>
        <taxon>Cytophagia</taxon>
        <taxon>Cytophagales</taxon>
        <taxon>Cyclobacteriaceae</taxon>
        <taxon>Algoriphagus</taxon>
    </lineage>
</organism>
<evidence type="ECO:0000256" key="5">
    <source>
        <dbReference type="ARBA" id="ARBA00022806"/>
    </source>
</evidence>
<comment type="catalytic activity">
    <reaction evidence="11">
        <text>Couples ATP hydrolysis with the unwinding of duplex DNA by translocating in the 3'-5' direction.</text>
        <dbReference type="EC" id="5.6.2.4"/>
    </reaction>
</comment>
<evidence type="ECO:0000256" key="7">
    <source>
        <dbReference type="ARBA" id="ARBA00022840"/>
    </source>
</evidence>
<keyword evidence="4 14" id="KW-0378">Hydrolase</keyword>
<evidence type="ECO:0000256" key="9">
    <source>
        <dbReference type="ARBA" id="ARBA00023204"/>
    </source>
</evidence>
<dbReference type="InterPro" id="IPR027417">
    <property type="entry name" value="P-loop_NTPase"/>
</dbReference>
<dbReference type="STRING" id="226506.SAMN04488519_106287"/>
<protein>
    <recommendedName>
        <fullName evidence="12">DNA 3'-5' helicase</fullName>
        <ecNumber evidence="12">5.6.2.4</ecNumber>
    </recommendedName>
</protein>
<dbReference type="PROSITE" id="PS51198">
    <property type="entry name" value="UVRD_HELICASE_ATP_BIND"/>
    <property type="match status" value="1"/>
</dbReference>
<dbReference type="InterPro" id="IPR014016">
    <property type="entry name" value="UvrD-like_ATP-bd"/>
</dbReference>
<dbReference type="EC" id="5.6.2.4" evidence="12"/>
<dbReference type="Proteomes" id="UP000199564">
    <property type="component" value="Unassembled WGS sequence"/>
</dbReference>
<feature type="domain" description="UvrD-like helicase C-terminal" evidence="16">
    <location>
        <begin position="524"/>
        <end position="780"/>
    </location>
</feature>